<evidence type="ECO:0000313" key="2">
    <source>
        <dbReference type="EMBL" id="MBE1162564.1"/>
    </source>
</evidence>
<sequence>MFLRRTSSLLLTLCIFIALVLMNGSAFAHVQMHADASPHGVAPQAAGVTVLAWQNAGDADACGDCAAMQDSDSDDEPALLFPLSFALDYLVPAAPVSAAADTYSAPSASLLRPPRFA</sequence>
<dbReference type="Proteomes" id="UP000651010">
    <property type="component" value="Unassembled WGS sequence"/>
</dbReference>
<proteinExistence type="predicted"/>
<keyword evidence="1" id="KW-0732">Signal</keyword>
<gene>
    <name evidence="2" type="ORF">IGX34_19445</name>
</gene>
<feature type="chain" id="PRO_5045400871" description="DUF2946 domain-containing protein" evidence="1">
    <location>
        <begin position="29"/>
        <end position="117"/>
    </location>
</feature>
<protein>
    <recommendedName>
        <fullName evidence="4">DUF2946 domain-containing protein</fullName>
    </recommendedName>
</protein>
<organism evidence="2 3">
    <name type="scientific">Dyella acidiphila</name>
    <dbReference type="NCBI Taxonomy" id="2775866"/>
    <lineage>
        <taxon>Bacteria</taxon>
        <taxon>Pseudomonadati</taxon>
        <taxon>Pseudomonadota</taxon>
        <taxon>Gammaproteobacteria</taxon>
        <taxon>Lysobacterales</taxon>
        <taxon>Rhodanobacteraceae</taxon>
        <taxon>Dyella</taxon>
    </lineage>
</organism>
<dbReference type="RefSeq" id="WP_192557405.1">
    <property type="nucleotide sequence ID" value="NZ_JACZZA010000014.1"/>
</dbReference>
<dbReference type="EMBL" id="JACZZA010000014">
    <property type="protein sequence ID" value="MBE1162564.1"/>
    <property type="molecule type" value="Genomic_DNA"/>
</dbReference>
<evidence type="ECO:0008006" key="4">
    <source>
        <dbReference type="Google" id="ProtNLM"/>
    </source>
</evidence>
<keyword evidence="3" id="KW-1185">Reference proteome</keyword>
<feature type="signal peptide" evidence="1">
    <location>
        <begin position="1"/>
        <end position="28"/>
    </location>
</feature>
<reference evidence="2 3" key="1">
    <citation type="submission" date="2020-09" db="EMBL/GenBank/DDBJ databases">
        <title>Dyella sp. 7MK23 isolated from forest soil.</title>
        <authorList>
            <person name="Fu J."/>
        </authorList>
    </citation>
    <scope>NUCLEOTIDE SEQUENCE [LARGE SCALE GENOMIC DNA]</scope>
    <source>
        <strain evidence="2 3">7MK23</strain>
    </source>
</reference>
<accession>A0ABR9GF15</accession>
<comment type="caution">
    <text evidence="2">The sequence shown here is derived from an EMBL/GenBank/DDBJ whole genome shotgun (WGS) entry which is preliminary data.</text>
</comment>
<evidence type="ECO:0000256" key="1">
    <source>
        <dbReference type="SAM" id="SignalP"/>
    </source>
</evidence>
<name>A0ABR9GF15_9GAMM</name>
<evidence type="ECO:0000313" key="3">
    <source>
        <dbReference type="Proteomes" id="UP000651010"/>
    </source>
</evidence>